<organism evidence="1">
    <name type="scientific">Solanum chilense</name>
    <name type="common">Tomato</name>
    <name type="synonym">Lycopersicon chilense</name>
    <dbReference type="NCBI Taxonomy" id="4083"/>
    <lineage>
        <taxon>Eukaryota</taxon>
        <taxon>Viridiplantae</taxon>
        <taxon>Streptophyta</taxon>
        <taxon>Embryophyta</taxon>
        <taxon>Tracheophyta</taxon>
        <taxon>Spermatophyta</taxon>
        <taxon>Magnoliopsida</taxon>
        <taxon>eudicotyledons</taxon>
        <taxon>Gunneridae</taxon>
        <taxon>Pentapetalae</taxon>
        <taxon>asterids</taxon>
        <taxon>lamiids</taxon>
        <taxon>Solanales</taxon>
        <taxon>Solanaceae</taxon>
        <taxon>Solanoideae</taxon>
        <taxon>Solaneae</taxon>
        <taxon>Solanum</taxon>
        <taxon>Solanum subgen. Lycopersicon</taxon>
    </lineage>
</organism>
<comment type="caution">
    <text evidence="1">The sequence shown here is derived from an EMBL/GenBank/DDBJ whole genome shotgun (WGS) entry which is preliminary data.</text>
</comment>
<protein>
    <submittedName>
        <fullName evidence="1">Uncharacterized protein</fullName>
    </submittedName>
</protein>
<accession>A0A6N2AGY3</accession>
<sequence>MTVRTNRMHIQGLYRRPQNFFTFLTSESGSPKKWCAIAHKNRRNGRYARFGARLTSKMGWTGSQGQPTA</sequence>
<dbReference type="AlphaFoldDB" id="A0A6N2AGY3"/>
<name>A0A6N2AGY3_SOLCI</name>
<gene>
    <name evidence="1" type="ORF">EJD97_020974</name>
</gene>
<reference evidence="1" key="1">
    <citation type="submission" date="2019-05" db="EMBL/GenBank/DDBJ databases">
        <title>The de novo reference genome and transcriptome assemblies of the wild tomato species Solanum chilense.</title>
        <authorList>
            <person name="Stam R."/>
            <person name="Nosenko T."/>
            <person name="Hoerger A.C."/>
            <person name="Stephan W."/>
            <person name="Seidel M.A."/>
            <person name="Kuhn J.M.M."/>
            <person name="Haberer G."/>
            <person name="Tellier A."/>
        </authorList>
    </citation>
    <scope>NUCLEOTIDE SEQUENCE</scope>
    <source>
        <tissue evidence="1">Mature leaves</tissue>
    </source>
</reference>
<proteinExistence type="predicted"/>
<dbReference type="EMBL" id="RXGB01062303">
    <property type="protein sequence ID" value="TMW80361.1"/>
    <property type="molecule type" value="Genomic_DNA"/>
</dbReference>
<evidence type="ECO:0000313" key="1">
    <source>
        <dbReference type="EMBL" id="TMW80361.1"/>
    </source>
</evidence>